<evidence type="ECO:0000313" key="11">
    <source>
        <dbReference type="EMBL" id="OGC43248.1"/>
    </source>
</evidence>
<keyword evidence="2 10" id="KW-0444">Lipid biosynthesis</keyword>
<comment type="catalytic activity">
    <reaction evidence="10">
        <text>an acyl phosphate + sn-glycerol 3-phosphate = a 1-acyl-sn-glycero-3-phosphate + phosphate</text>
        <dbReference type="Rhea" id="RHEA:34075"/>
        <dbReference type="ChEBI" id="CHEBI:43474"/>
        <dbReference type="ChEBI" id="CHEBI:57597"/>
        <dbReference type="ChEBI" id="CHEBI:57970"/>
        <dbReference type="ChEBI" id="CHEBI:59918"/>
        <dbReference type="EC" id="2.3.1.275"/>
    </reaction>
</comment>
<accession>A0A1F4UE74</accession>
<evidence type="ECO:0000256" key="2">
    <source>
        <dbReference type="ARBA" id="ARBA00022516"/>
    </source>
</evidence>
<dbReference type="NCBIfam" id="TIGR00023">
    <property type="entry name" value="glycerol-3-phosphate 1-O-acyltransferase PlsY"/>
    <property type="match status" value="1"/>
</dbReference>
<keyword evidence="1 10" id="KW-1003">Cell membrane</keyword>
<dbReference type="HAMAP" id="MF_01043">
    <property type="entry name" value="PlsY"/>
    <property type="match status" value="1"/>
</dbReference>
<dbReference type="GO" id="GO:0005886">
    <property type="term" value="C:plasma membrane"/>
    <property type="evidence" value="ECO:0007669"/>
    <property type="project" value="UniProtKB-SubCell"/>
</dbReference>
<comment type="caution">
    <text evidence="11">The sequence shown here is derived from an EMBL/GenBank/DDBJ whole genome shotgun (WGS) entry which is preliminary data.</text>
</comment>
<dbReference type="UniPathway" id="UPA00085"/>
<keyword evidence="7 10" id="KW-0472">Membrane</keyword>
<feature type="transmembrane region" description="Helical" evidence="10">
    <location>
        <begin position="131"/>
        <end position="151"/>
    </location>
</feature>
<organism evidence="11 12">
    <name type="scientific">candidate division WOR-3 bacterium RBG_13_43_14</name>
    <dbReference type="NCBI Taxonomy" id="1802590"/>
    <lineage>
        <taxon>Bacteria</taxon>
        <taxon>Bacteria division WOR-3</taxon>
    </lineage>
</organism>
<evidence type="ECO:0000256" key="5">
    <source>
        <dbReference type="ARBA" id="ARBA00022989"/>
    </source>
</evidence>
<dbReference type="SMART" id="SM01207">
    <property type="entry name" value="G3P_acyltransf"/>
    <property type="match status" value="1"/>
</dbReference>
<evidence type="ECO:0000256" key="3">
    <source>
        <dbReference type="ARBA" id="ARBA00022679"/>
    </source>
</evidence>
<dbReference type="EMBL" id="MEUM01000031">
    <property type="protein sequence ID" value="OGC43248.1"/>
    <property type="molecule type" value="Genomic_DNA"/>
</dbReference>
<feature type="transmembrane region" description="Helical" evidence="10">
    <location>
        <begin position="45"/>
        <end position="68"/>
    </location>
</feature>
<evidence type="ECO:0000256" key="10">
    <source>
        <dbReference type="HAMAP-Rule" id="MF_01043"/>
    </source>
</evidence>
<keyword evidence="3 10" id="KW-0808">Transferase</keyword>
<keyword evidence="5 10" id="KW-1133">Transmembrane helix</keyword>
<comment type="function">
    <text evidence="10">Catalyzes the transfer of an acyl group from acyl-phosphate (acyl-PO(4)) to glycerol-3-phosphate (G3P) to form lysophosphatidic acid (LPA). This enzyme utilizes acyl-phosphate as fatty acyl donor, but not acyl-CoA or acyl-ACP.</text>
</comment>
<comment type="subunit">
    <text evidence="10">Probably interacts with PlsX.</text>
</comment>
<feature type="transmembrane region" description="Helical" evidence="10">
    <location>
        <begin position="6"/>
        <end position="24"/>
    </location>
</feature>
<evidence type="ECO:0000256" key="8">
    <source>
        <dbReference type="ARBA" id="ARBA00023209"/>
    </source>
</evidence>
<protein>
    <recommendedName>
        <fullName evidence="10">Glycerol-3-phosphate acyltransferase</fullName>
    </recommendedName>
    <alternativeName>
        <fullName evidence="10">Acyl-PO4 G3P acyltransferase</fullName>
    </alternativeName>
    <alternativeName>
        <fullName evidence="10">Acyl-phosphate--glycerol-3-phosphate acyltransferase</fullName>
    </alternativeName>
    <alternativeName>
        <fullName evidence="10">G3P acyltransferase</fullName>
        <shortName evidence="10">GPAT</shortName>
        <ecNumber evidence="10">2.3.1.275</ecNumber>
    </alternativeName>
    <alternativeName>
        <fullName evidence="10">Lysophosphatidic acid synthase</fullName>
        <shortName evidence="10">LPA synthase</shortName>
    </alternativeName>
</protein>
<dbReference type="Proteomes" id="UP000177025">
    <property type="component" value="Unassembled WGS sequence"/>
</dbReference>
<dbReference type="PANTHER" id="PTHR30309">
    <property type="entry name" value="INNER MEMBRANE PROTEIN YGIH"/>
    <property type="match status" value="1"/>
</dbReference>
<dbReference type="AlphaFoldDB" id="A0A1F4UE74"/>
<evidence type="ECO:0000256" key="6">
    <source>
        <dbReference type="ARBA" id="ARBA00023098"/>
    </source>
</evidence>
<evidence type="ECO:0000256" key="4">
    <source>
        <dbReference type="ARBA" id="ARBA00022692"/>
    </source>
</evidence>
<dbReference type="GO" id="GO:0008654">
    <property type="term" value="P:phospholipid biosynthetic process"/>
    <property type="evidence" value="ECO:0007669"/>
    <property type="project" value="UniProtKB-UniRule"/>
</dbReference>
<keyword evidence="6 10" id="KW-0443">Lipid metabolism</keyword>
<name>A0A1F4UE74_UNCW3</name>
<keyword evidence="8 10" id="KW-0594">Phospholipid biosynthesis</keyword>
<feature type="transmembrane region" description="Helical" evidence="10">
    <location>
        <begin position="74"/>
        <end position="93"/>
    </location>
</feature>
<gene>
    <name evidence="10" type="primary">plsY</name>
    <name evidence="11" type="ORF">A2Y85_08380</name>
</gene>
<evidence type="ECO:0000256" key="7">
    <source>
        <dbReference type="ARBA" id="ARBA00023136"/>
    </source>
</evidence>
<feature type="transmembrane region" description="Helical" evidence="10">
    <location>
        <begin position="105"/>
        <end position="125"/>
    </location>
</feature>
<reference evidence="11 12" key="1">
    <citation type="journal article" date="2016" name="Nat. Commun.">
        <title>Thousands of microbial genomes shed light on interconnected biogeochemical processes in an aquifer system.</title>
        <authorList>
            <person name="Anantharaman K."/>
            <person name="Brown C.T."/>
            <person name="Hug L.A."/>
            <person name="Sharon I."/>
            <person name="Castelle C.J."/>
            <person name="Probst A.J."/>
            <person name="Thomas B.C."/>
            <person name="Singh A."/>
            <person name="Wilkins M.J."/>
            <person name="Karaoz U."/>
            <person name="Brodie E.L."/>
            <person name="Williams K.H."/>
            <person name="Hubbard S.S."/>
            <person name="Banfield J.F."/>
        </authorList>
    </citation>
    <scope>NUCLEOTIDE SEQUENCE [LARGE SCALE GENOMIC DNA]</scope>
</reference>
<evidence type="ECO:0000256" key="9">
    <source>
        <dbReference type="ARBA" id="ARBA00023264"/>
    </source>
</evidence>
<keyword evidence="4 10" id="KW-0812">Transmembrane</keyword>
<dbReference type="GO" id="GO:0043772">
    <property type="term" value="F:acyl-phosphate glycerol-3-phosphate acyltransferase activity"/>
    <property type="evidence" value="ECO:0007669"/>
    <property type="project" value="UniProtKB-UniRule"/>
</dbReference>
<sequence>MYVISFLIGFVFGIIPFAYLIGRFKGINLKNEGSGNIGATNLGRSLGGIYFIIGFLLDAFKGLIPVIIANLLHMSPVFAGAGAIIGHVFNPFFGFRGGKGVSTTIGVTIGILPVSFAISLILWLFVYFSTLLVSLASIVLALSLPILSFTLKEGTTIERIFIMLIAIMILFAHRANMKRLLKGSEPKTRLWKRK</sequence>
<dbReference type="Pfam" id="PF02660">
    <property type="entry name" value="G3P_acyltransf"/>
    <property type="match status" value="1"/>
</dbReference>
<comment type="subcellular location">
    <subcellularLocation>
        <location evidence="10">Cell membrane</location>
        <topology evidence="10">Multi-pass membrane protein</topology>
    </subcellularLocation>
</comment>
<dbReference type="PANTHER" id="PTHR30309:SF0">
    <property type="entry name" value="GLYCEROL-3-PHOSPHATE ACYLTRANSFERASE-RELATED"/>
    <property type="match status" value="1"/>
</dbReference>
<proteinExistence type="inferred from homology"/>
<dbReference type="InterPro" id="IPR003811">
    <property type="entry name" value="G3P_acylTferase_PlsY"/>
</dbReference>
<keyword evidence="9 10" id="KW-1208">Phospholipid metabolism</keyword>
<comment type="similarity">
    <text evidence="10">Belongs to the PlsY family.</text>
</comment>
<evidence type="ECO:0000313" key="12">
    <source>
        <dbReference type="Proteomes" id="UP000177025"/>
    </source>
</evidence>
<comment type="pathway">
    <text evidence="10">Lipid metabolism; phospholipid metabolism.</text>
</comment>
<feature type="transmembrane region" description="Helical" evidence="10">
    <location>
        <begin position="160"/>
        <end position="177"/>
    </location>
</feature>
<dbReference type="EC" id="2.3.1.275" evidence="10"/>
<keyword evidence="11" id="KW-0012">Acyltransferase</keyword>
<evidence type="ECO:0000256" key="1">
    <source>
        <dbReference type="ARBA" id="ARBA00022475"/>
    </source>
</evidence>